<feature type="domain" description="ABC transporter" evidence="5">
    <location>
        <begin position="20"/>
        <end position="248"/>
    </location>
</feature>
<protein>
    <submittedName>
        <fullName evidence="6">ABC transporter ATP-binding protein</fullName>
    </submittedName>
</protein>
<dbReference type="EMBL" id="JABDJR010000110">
    <property type="protein sequence ID" value="NNF05703.1"/>
    <property type="molecule type" value="Genomic_DNA"/>
</dbReference>
<dbReference type="SMART" id="SM00382">
    <property type="entry name" value="AAA"/>
    <property type="match status" value="1"/>
</dbReference>
<gene>
    <name evidence="6" type="ORF">HKN21_02975</name>
</gene>
<sequence>MTAPTVPIANPAADAIGHSVRLGDATVFYGEVVGLSRVSLAFAPGITGIVGPNGSGKTTMMRLLVGLVQPQEGTVNVLGGDPFKDEEIRTRISFVPATECFYDNVSGHTNLEAAFVARGETRKAAKQLADEALELVKLTADGKRAYRTWSRGMRQRLKLGLALASSSDLVLLDEPFLGVDPPSRRQLRGHIDKLGKQGKVVVVSSHVLHEVEALTDRVGVLAHGRLLGFGNAEEILREVRDQHPQRLQIEVADARAFAAILLRLPHIREVKVEGERRLTFVTEDPEAAFKEIAEVVVESEAPIYSLQSLDDTLEAVFAQVTSTGTHRL</sequence>
<dbReference type="SUPFAM" id="SSF52540">
    <property type="entry name" value="P-loop containing nucleoside triphosphate hydrolases"/>
    <property type="match status" value="1"/>
</dbReference>
<evidence type="ECO:0000259" key="5">
    <source>
        <dbReference type="PROSITE" id="PS50893"/>
    </source>
</evidence>
<dbReference type="PROSITE" id="PS50893">
    <property type="entry name" value="ABC_TRANSPORTER_2"/>
    <property type="match status" value="1"/>
</dbReference>
<dbReference type="PANTHER" id="PTHR43335:SF11">
    <property type="entry name" value="ABC TRANSPORTER RELATED"/>
    <property type="match status" value="1"/>
</dbReference>
<name>A0A7Y2E5Q2_UNCEI</name>
<keyword evidence="4 6" id="KW-0067">ATP-binding</keyword>
<evidence type="ECO:0000256" key="4">
    <source>
        <dbReference type="ARBA" id="ARBA00022840"/>
    </source>
</evidence>
<evidence type="ECO:0000256" key="2">
    <source>
        <dbReference type="ARBA" id="ARBA00022448"/>
    </source>
</evidence>
<dbReference type="InterPro" id="IPR003439">
    <property type="entry name" value="ABC_transporter-like_ATP-bd"/>
</dbReference>
<organism evidence="6 7">
    <name type="scientific">Eiseniibacteriota bacterium</name>
    <dbReference type="NCBI Taxonomy" id="2212470"/>
    <lineage>
        <taxon>Bacteria</taxon>
        <taxon>Candidatus Eiseniibacteriota</taxon>
    </lineage>
</organism>
<proteinExistence type="inferred from homology"/>
<accession>A0A7Y2E5Q2</accession>
<dbReference type="InterPro" id="IPR003593">
    <property type="entry name" value="AAA+_ATPase"/>
</dbReference>
<dbReference type="GO" id="GO:0005524">
    <property type="term" value="F:ATP binding"/>
    <property type="evidence" value="ECO:0007669"/>
    <property type="project" value="UniProtKB-KW"/>
</dbReference>
<keyword evidence="3" id="KW-0547">Nucleotide-binding</keyword>
<dbReference type="CDD" id="cd03230">
    <property type="entry name" value="ABC_DR_subfamily_A"/>
    <property type="match status" value="1"/>
</dbReference>
<evidence type="ECO:0000313" key="6">
    <source>
        <dbReference type="EMBL" id="NNF05703.1"/>
    </source>
</evidence>
<evidence type="ECO:0000256" key="3">
    <source>
        <dbReference type="ARBA" id="ARBA00022741"/>
    </source>
</evidence>
<comment type="caution">
    <text evidence="6">The sequence shown here is derived from an EMBL/GenBank/DDBJ whole genome shotgun (WGS) entry which is preliminary data.</text>
</comment>
<dbReference type="Pfam" id="PF00005">
    <property type="entry name" value="ABC_tran"/>
    <property type="match status" value="1"/>
</dbReference>
<dbReference type="Gene3D" id="3.40.50.300">
    <property type="entry name" value="P-loop containing nucleotide triphosphate hydrolases"/>
    <property type="match status" value="1"/>
</dbReference>
<evidence type="ECO:0000313" key="7">
    <source>
        <dbReference type="Proteomes" id="UP000547674"/>
    </source>
</evidence>
<dbReference type="PANTHER" id="PTHR43335">
    <property type="entry name" value="ABC TRANSPORTER, ATP-BINDING PROTEIN"/>
    <property type="match status" value="1"/>
</dbReference>
<comment type="similarity">
    <text evidence="1">Belongs to the ABC transporter superfamily.</text>
</comment>
<keyword evidence="2" id="KW-0813">Transport</keyword>
<dbReference type="AlphaFoldDB" id="A0A7Y2E5Q2"/>
<reference evidence="6 7" key="1">
    <citation type="submission" date="2020-03" db="EMBL/GenBank/DDBJ databases">
        <title>Metabolic flexibility allows generalist bacteria to become dominant in a frequently disturbed ecosystem.</title>
        <authorList>
            <person name="Chen Y.-J."/>
            <person name="Leung P.M."/>
            <person name="Bay S.K."/>
            <person name="Hugenholtz P."/>
            <person name="Kessler A.J."/>
            <person name="Shelley G."/>
            <person name="Waite D.W."/>
            <person name="Cook P.L."/>
            <person name="Greening C."/>
        </authorList>
    </citation>
    <scope>NUCLEOTIDE SEQUENCE [LARGE SCALE GENOMIC DNA]</scope>
    <source>
        <strain evidence="6">SS_bin_28</strain>
    </source>
</reference>
<dbReference type="Proteomes" id="UP000547674">
    <property type="component" value="Unassembled WGS sequence"/>
</dbReference>
<dbReference type="InterPro" id="IPR027417">
    <property type="entry name" value="P-loop_NTPase"/>
</dbReference>
<dbReference type="GO" id="GO:0016887">
    <property type="term" value="F:ATP hydrolysis activity"/>
    <property type="evidence" value="ECO:0007669"/>
    <property type="project" value="InterPro"/>
</dbReference>
<evidence type="ECO:0000256" key="1">
    <source>
        <dbReference type="ARBA" id="ARBA00005417"/>
    </source>
</evidence>